<evidence type="ECO:0000313" key="2">
    <source>
        <dbReference type="Proteomes" id="UP001642360"/>
    </source>
</evidence>
<sequence length="65" mass="7099">MEGAKRKNLGKMVTLRAIDSQALQSPPLKTAAIGAYMESQTHGINFFMCNYSQMGSEPGYNKNDG</sequence>
<dbReference type="EMBL" id="CAUOFW020003414">
    <property type="protein sequence ID" value="CAK9159864.1"/>
    <property type="molecule type" value="Genomic_DNA"/>
</dbReference>
<dbReference type="AlphaFoldDB" id="A0ABC8SXD7"/>
<dbReference type="Proteomes" id="UP001642360">
    <property type="component" value="Unassembled WGS sequence"/>
</dbReference>
<organism evidence="1 2">
    <name type="scientific">Ilex paraguariensis</name>
    <name type="common">yerba mate</name>
    <dbReference type="NCBI Taxonomy" id="185542"/>
    <lineage>
        <taxon>Eukaryota</taxon>
        <taxon>Viridiplantae</taxon>
        <taxon>Streptophyta</taxon>
        <taxon>Embryophyta</taxon>
        <taxon>Tracheophyta</taxon>
        <taxon>Spermatophyta</taxon>
        <taxon>Magnoliopsida</taxon>
        <taxon>eudicotyledons</taxon>
        <taxon>Gunneridae</taxon>
        <taxon>Pentapetalae</taxon>
        <taxon>asterids</taxon>
        <taxon>campanulids</taxon>
        <taxon>Aquifoliales</taxon>
        <taxon>Aquifoliaceae</taxon>
        <taxon>Ilex</taxon>
    </lineage>
</organism>
<proteinExistence type="predicted"/>
<gene>
    <name evidence="1" type="ORF">ILEXP_LOCUS28575</name>
</gene>
<keyword evidence="2" id="KW-1185">Reference proteome</keyword>
<name>A0ABC8SXD7_9AQUA</name>
<protein>
    <submittedName>
        <fullName evidence="1">Uncharacterized protein</fullName>
    </submittedName>
</protein>
<evidence type="ECO:0000313" key="1">
    <source>
        <dbReference type="EMBL" id="CAK9159864.1"/>
    </source>
</evidence>
<comment type="caution">
    <text evidence="1">The sequence shown here is derived from an EMBL/GenBank/DDBJ whole genome shotgun (WGS) entry which is preliminary data.</text>
</comment>
<accession>A0ABC8SXD7</accession>
<reference evidence="1 2" key="1">
    <citation type="submission" date="2024-02" db="EMBL/GenBank/DDBJ databases">
        <authorList>
            <person name="Vignale AGUSTIN F."/>
            <person name="Sosa J E."/>
            <person name="Modenutti C."/>
        </authorList>
    </citation>
    <scope>NUCLEOTIDE SEQUENCE [LARGE SCALE GENOMIC DNA]</scope>
</reference>